<dbReference type="Proteomes" id="UP000198324">
    <property type="component" value="Unassembled WGS sequence"/>
</dbReference>
<dbReference type="AlphaFoldDB" id="A0A239CIW0"/>
<dbReference type="SUPFAM" id="SSF52540">
    <property type="entry name" value="P-loop containing nucleoside triphosphate hydrolases"/>
    <property type="match status" value="1"/>
</dbReference>
<proteinExistence type="predicted"/>
<dbReference type="PANTHER" id="PTHR43681:SF1">
    <property type="entry name" value="SARCALUMENIN"/>
    <property type="match status" value="1"/>
</dbReference>
<dbReference type="PANTHER" id="PTHR43681">
    <property type="entry name" value="TRANSMEMBRANE GTPASE FZO"/>
    <property type="match status" value="1"/>
</dbReference>
<dbReference type="CDD" id="cd09912">
    <property type="entry name" value="DLP_2"/>
    <property type="match status" value="1"/>
</dbReference>
<evidence type="ECO:0000313" key="3">
    <source>
        <dbReference type="Proteomes" id="UP000198324"/>
    </source>
</evidence>
<reference evidence="2 3" key="1">
    <citation type="submission" date="2017-06" db="EMBL/GenBank/DDBJ databases">
        <authorList>
            <person name="Kim H.J."/>
            <person name="Triplett B.A."/>
        </authorList>
    </citation>
    <scope>NUCLEOTIDE SEQUENCE [LARGE SCALE GENOMIC DNA]</scope>
    <source>
        <strain evidence="2 3">DSM 13116</strain>
    </source>
</reference>
<name>A0A239CIW0_9BACT</name>
<evidence type="ECO:0000259" key="1">
    <source>
        <dbReference type="Pfam" id="PF00350"/>
    </source>
</evidence>
<dbReference type="RefSeq" id="WP_089275307.1">
    <property type="nucleotide sequence ID" value="NZ_FZOC01000008.1"/>
</dbReference>
<dbReference type="InterPro" id="IPR051943">
    <property type="entry name" value="TRAFAC_Dynamin-like_GTPase"/>
</dbReference>
<gene>
    <name evidence="2" type="ORF">SAMN04488503_3117</name>
</gene>
<protein>
    <submittedName>
        <fullName evidence="2">Dynamin family protein</fullName>
    </submittedName>
</protein>
<dbReference type="Gene3D" id="3.40.50.300">
    <property type="entry name" value="P-loop containing nucleotide triphosphate hydrolases"/>
    <property type="match status" value="1"/>
</dbReference>
<dbReference type="EMBL" id="FZOC01000008">
    <property type="protein sequence ID" value="SNS19273.1"/>
    <property type="molecule type" value="Genomic_DNA"/>
</dbReference>
<feature type="domain" description="Dynamin N-terminal" evidence="1">
    <location>
        <begin position="49"/>
        <end position="192"/>
    </location>
</feature>
<evidence type="ECO:0000313" key="2">
    <source>
        <dbReference type="EMBL" id="SNS19273.1"/>
    </source>
</evidence>
<organism evidence="2 3">
    <name type="scientific">Humidesulfovibrio mexicanus</name>
    <dbReference type="NCBI Taxonomy" id="147047"/>
    <lineage>
        <taxon>Bacteria</taxon>
        <taxon>Pseudomonadati</taxon>
        <taxon>Thermodesulfobacteriota</taxon>
        <taxon>Desulfovibrionia</taxon>
        <taxon>Desulfovibrionales</taxon>
        <taxon>Desulfovibrionaceae</taxon>
        <taxon>Humidesulfovibrio</taxon>
    </lineage>
</organism>
<dbReference type="OrthoDB" id="9802035at2"/>
<dbReference type="InterPro" id="IPR045063">
    <property type="entry name" value="Dynamin_N"/>
</dbReference>
<dbReference type="Pfam" id="PF00350">
    <property type="entry name" value="Dynamin_N"/>
    <property type="match status" value="1"/>
</dbReference>
<keyword evidence="3" id="KW-1185">Reference proteome</keyword>
<accession>A0A239CIW0</accession>
<sequence length="554" mass="60472">MNLREYERAKFELAAILRTALPFAQAGPDGEEASFRELFARLAEDRFNLAVVGRFNRGKTSLMNAMLGTTRLPVGVVPLTSVITTMAYGSGEQVVIDYGRGRLPLRINIEELPAYVTQCGNPENARGVREARVQLPSEPLRLGFRLIDTPGLGSSVVANTRTTEAFLPEADALLLVTSFESPLSEEELRLLRAGPLTPGRAFLAVNKHDTVSAAERAEILAHIRDQLAGAEVLPTPQIFSVSARQALEATARSDAAGWEASGLPALLANLERFMLEERRTAFLDRMCARIESLLAATPQAAPELRRLRELRRSLFTASTGDAPAAMSAVGSAAALAPERPGWFAACAVCQRVEREVFDFLCGFQNAIASNPDARADLAARGGLCDFHTWVYQAMASPQGTCLAYPEVLERLAAGLRTAATLPEEGAPLSEAVERLRPREDACEVCRVQALAERAAVEELLAMIKTDDRFVPDVCMPHFQLVLRRLEDHHEAAHRLLLGQAGSLDRLAADMRRYALKVDGVRSALVSQEEDRAHMRGLMLLAGHPSVTGPGRRRR</sequence>
<dbReference type="InterPro" id="IPR027417">
    <property type="entry name" value="P-loop_NTPase"/>
</dbReference>